<dbReference type="EMBL" id="WUUL01000006">
    <property type="protein sequence ID" value="MXQ54073.1"/>
    <property type="molecule type" value="Genomic_DNA"/>
</dbReference>
<feature type="region of interest" description="Disordered" evidence="1">
    <location>
        <begin position="1"/>
        <end position="24"/>
    </location>
</feature>
<protein>
    <submittedName>
        <fullName evidence="2">Uncharacterized protein</fullName>
    </submittedName>
</protein>
<evidence type="ECO:0000256" key="1">
    <source>
        <dbReference type="SAM" id="MobiDB-lite"/>
    </source>
</evidence>
<proteinExistence type="predicted"/>
<gene>
    <name evidence="2" type="ORF">GSM42_10155</name>
</gene>
<sequence>MLRADPNRLTPEDRARQTRINAGTETRQTTIEYYANDSSEEWMQMLLQIYNSKAK</sequence>
<dbReference type="RefSeq" id="WP_160801435.1">
    <property type="nucleotide sequence ID" value="NZ_WUUL01000006.1"/>
</dbReference>
<name>A0A6I4VSS9_9BACL</name>
<dbReference type="Proteomes" id="UP000430692">
    <property type="component" value="Unassembled WGS sequence"/>
</dbReference>
<evidence type="ECO:0000313" key="2">
    <source>
        <dbReference type="EMBL" id="MXQ54073.1"/>
    </source>
</evidence>
<evidence type="ECO:0000313" key="3">
    <source>
        <dbReference type="Proteomes" id="UP000430692"/>
    </source>
</evidence>
<accession>A0A6I4VSS9</accession>
<organism evidence="2 3">
    <name type="scientific">Shimazuella alba</name>
    <dbReference type="NCBI Taxonomy" id="2690964"/>
    <lineage>
        <taxon>Bacteria</taxon>
        <taxon>Bacillati</taxon>
        <taxon>Bacillota</taxon>
        <taxon>Bacilli</taxon>
        <taxon>Bacillales</taxon>
        <taxon>Thermoactinomycetaceae</taxon>
        <taxon>Shimazuella</taxon>
    </lineage>
</organism>
<comment type="caution">
    <text evidence="2">The sequence shown here is derived from an EMBL/GenBank/DDBJ whole genome shotgun (WGS) entry which is preliminary data.</text>
</comment>
<reference evidence="2 3" key="1">
    <citation type="submission" date="2019-12" db="EMBL/GenBank/DDBJ databases">
        <title>Whole-genome analyses of novel actinobacteria.</title>
        <authorList>
            <person name="Sahin N."/>
            <person name="Saygin H."/>
        </authorList>
    </citation>
    <scope>NUCLEOTIDE SEQUENCE [LARGE SCALE GENOMIC DNA]</scope>
    <source>
        <strain evidence="2 3">KC615</strain>
    </source>
</reference>
<keyword evidence="3" id="KW-1185">Reference proteome</keyword>
<dbReference type="AlphaFoldDB" id="A0A6I4VSS9"/>